<feature type="compositionally biased region" description="Polar residues" evidence="1">
    <location>
        <begin position="11"/>
        <end position="20"/>
    </location>
</feature>
<dbReference type="HOGENOM" id="CLU_2222433_0_0_1"/>
<proteinExistence type="predicted"/>
<dbReference type="InParanoid" id="C0NP07"/>
<protein>
    <submittedName>
        <fullName evidence="2">Uncharacterized protein</fullName>
    </submittedName>
</protein>
<dbReference type="RefSeq" id="XP_045287148.1">
    <property type="nucleotide sequence ID" value="XM_045431936.1"/>
</dbReference>
<dbReference type="AlphaFoldDB" id="C0NP07"/>
<feature type="region of interest" description="Disordered" evidence="1">
    <location>
        <begin position="1"/>
        <end position="41"/>
    </location>
</feature>
<dbReference type="Proteomes" id="UP000001631">
    <property type="component" value="Unassembled WGS sequence"/>
</dbReference>
<reference evidence="2" key="1">
    <citation type="submission" date="2009-02" db="EMBL/GenBank/DDBJ databases">
        <title>The Genome Sequence of Ajellomyces capsulatus strain G186AR.</title>
        <authorList>
            <consortium name="The Broad Institute Genome Sequencing Platform"/>
            <person name="Champion M."/>
            <person name="Cuomo C."/>
            <person name="Ma L.-J."/>
            <person name="Henn M.R."/>
            <person name="Sil A."/>
            <person name="Goldman B."/>
            <person name="Young S.K."/>
            <person name="Kodira C.D."/>
            <person name="Zeng Q."/>
            <person name="Koehrsen M."/>
            <person name="Alvarado L."/>
            <person name="Berlin A."/>
            <person name="Borenstein D."/>
            <person name="Chen Z."/>
            <person name="Engels R."/>
            <person name="Freedman E."/>
            <person name="Gellesch M."/>
            <person name="Goldberg J."/>
            <person name="Griggs A."/>
            <person name="Gujja S."/>
            <person name="Heiman D."/>
            <person name="Hepburn T."/>
            <person name="Howarth C."/>
            <person name="Jen D."/>
            <person name="Larson L."/>
            <person name="Lewis B."/>
            <person name="Mehta T."/>
            <person name="Park D."/>
            <person name="Pearson M."/>
            <person name="Roberts A."/>
            <person name="Saif S."/>
            <person name="Shea T."/>
            <person name="Shenoy N."/>
            <person name="Sisk P."/>
            <person name="Stolte C."/>
            <person name="Sykes S."/>
            <person name="Walk T."/>
            <person name="White J."/>
            <person name="Yandava C."/>
            <person name="Klein B."/>
            <person name="McEwen J.G."/>
            <person name="Puccia R."/>
            <person name="Goldman G.H."/>
            <person name="Felipe M.S."/>
            <person name="Nino-Vega G."/>
            <person name="San-Blas G."/>
            <person name="Taylor J."/>
            <person name="Mendoza L."/>
            <person name="Galagan J."/>
            <person name="Nusbaum C."/>
            <person name="Birren B."/>
        </authorList>
    </citation>
    <scope>NUCLEOTIDE SEQUENCE</scope>
    <source>
        <strain evidence="2">G186AR</strain>
    </source>
</reference>
<accession>C0NP07</accession>
<evidence type="ECO:0000313" key="2">
    <source>
        <dbReference type="EMBL" id="EEH06667.1"/>
    </source>
</evidence>
<keyword evidence="3" id="KW-1185">Reference proteome</keyword>
<evidence type="ECO:0000313" key="3">
    <source>
        <dbReference type="Proteomes" id="UP000001631"/>
    </source>
</evidence>
<dbReference type="GeneID" id="69037903"/>
<evidence type="ECO:0000256" key="1">
    <source>
        <dbReference type="SAM" id="MobiDB-lite"/>
    </source>
</evidence>
<name>C0NP07_AJECG</name>
<organism evidence="2 3">
    <name type="scientific">Ajellomyces capsulatus (strain G186AR / H82 / ATCC MYA-2454 / RMSCC 2432)</name>
    <name type="common">Darling's disease fungus</name>
    <name type="synonym">Histoplasma capsulatum</name>
    <dbReference type="NCBI Taxonomy" id="447093"/>
    <lineage>
        <taxon>Eukaryota</taxon>
        <taxon>Fungi</taxon>
        <taxon>Dikarya</taxon>
        <taxon>Ascomycota</taxon>
        <taxon>Pezizomycotina</taxon>
        <taxon>Eurotiomycetes</taxon>
        <taxon>Eurotiomycetidae</taxon>
        <taxon>Onygenales</taxon>
        <taxon>Ajellomycetaceae</taxon>
        <taxon>Histoplasma</taxon>
    </lineage>
</organism>
<gene>
    <name evidence="2" type="ORF">HCBG_04887</name>
</gene>
<dbReference type="EMBL" id="GG663368">
    <property type="protein sequence ID" value="EEH06667.1"/>
    <property type="molecule type" value="Genomic_DNA"/>
</dbReference>
<sequence length="111" mass="12461">MYIKSMRVTLQPPQAANLNRNENHSGRRTSYPRKKNSEWRLSGAKDLRQIERSHLSSLKHIAHPTLGSQGDDSAEWACLRISHGSGTDVLKRGTVLNGDNTGCETRHNVWA</sequence>